<keyword evidence="2" id="KW-1185">Reference proteome</keyword>
<name>A0AC61NPH2_9BACT</name>
<sequence>MKRLKHLTILLYIIGAVCTPTFAQEKQVIASFDRLIVDNNIKVEIHHAEDPYVEIFGSPNFLDKLKVQSDNGTLRCYFDKSFRVTEEEVASKNHIVLYTPIFRKMLVRNTATVVFKEKFDFGDHFDMAQENASKVRGEFSAKEIKMVAINASSNKLIIRSELLDVAASNASNVDLNATSNKFNIIAKNASSCKLNVSAKSGRIATMNVSKIKGVVSIGSLKCVTNSNSRLTLDIESKRVDANITGLSDVEFSGKTSSLFLNTDKTDIDARKLKSEVCYVKVFGKASVSVYATQKINALVNSKGNLKCYGTAKVQCSKNTKGHVERFSNETSILPNQHKVDDKFVSFFKGKYKVQDGYDRTDLLEQFFLGKRKVRMPKKSYANMEQFFKGEKNVQYSLNTSDLVKPVDEENDKRRYRNDPKDAAEQFFKGRYKGERRNNPDDATEQFFKRNYKGKKRNTPEGDAEQFFKGNYKRDSKKAIS</sequence>
<accession>A0AC61NPH2</accession>
<evidence type="ECO:0000313" key="1">
    <source>
        <dbReference type="EMBL" id="QZE15425.1"/>
    </source>
</evidence>
<dbReference type="EMBL" id="CP081303">
    <property type="protein sequence ID" value="QZE15425.1"/>
    <property type="molecule type" value="Genomic_DNA"/>
</dbReference>
<proteinExistence type="predicted"/>
<gene>
    <name evidence="1" type="ORF">K4L44_06225</name>
</gene>
<reference evidence="1" key="1">
    <citation type="submission" date="2021-08" db="EMBL/GenBank/DDBJ databases">
        <title>Novel anaerobic bacterium isolated from sea squirt in East Sea, Republic of Korea.</title>
        <authorList>
            <person name="Nguyen T.H."/>
            <person name="Li Z."/>
            <person name="Lee Y.-J."/>
            <person name="Ko J."/>
            <person name="Kim S.-G."/>
        </authorList>
    </citation>
    <scope>NUCLEOTIDE SEQUENCE</scope>
    <source>
        <strain evidence="1">KCTC 25031</strain>
    </source>
</reference>
<protein>
    <submittedName>
        <fullName evidence="1">DUF2807 domain-containing protein</fullName>
    </submittedName>
</protein>
<evidence type="ECO:0000313" key="2">
    <source>
        <dbReference type="Proteomes" id="UP000826212"/>
    </source>
</evidence>
<organism evidence="1 2">
    <name type="scientific">Halosquirtibacter laminarini</name>
    <dbReference type="NCBI Taxonomy" id="3374600"/>
    <lineage>
        <taxon>Bacteria</taxon>
        <taxon>Pseudomonadati</taxon>
        <taxon>Bacteroidota</taxon>
        <taxon>Bacteroidia</taxon>
        <taxon>Marinilabiliales</taxon>
        <taxon>Prolixibacteraceae</taxon>
        <taxon>Halosquirtibacter</taxon>
    </lineage>
</organism>
<dbReference type="Proteomes" id="UP000826212">
    <property type="component" value="Chromosome"/>
</dbReference>